<name>A0AAV3QJI0_LITER</name>
<dbReference type="Proteomes" id="UP001454036">
    <property type="component" value="Unassembled WGS sequence"/>
</dbReference>
<sequence>MMTALEARDKLGFLSGEIEEPEVNSVRHKQWRKLGTGGADGEERVMQFLMGLNEDYDNIRNRILTMDPILTVSKSYSMVSNVEKQRKVHHMVIDSADNMALSVQMAQGFKPASQTT</sequence>
<gene>
    <name evidence="1" type="ORF">LIER_19669</name>
</gene>
<reference evidence="1 2" key="1">
    <citation type="submission" date="2024-01" db="EMBL/GenBank/DDBJ databases">
        <title>The complete chloroplast genome sequence of Lithospermum erythrorhizon: insights into the phylogenetic relationship among Boraginaceae species and the maternal lineages of purple gromwells.</title>
        <authorList>
            <person name="Okada T."/>
            <person name="Watanabe K."/>
        </authorList>
    </citation>
    <scope>NUCLEOTIDE SEQUENCE [LARGE SCALE GENOMIC DNA]</scope>
</reference>
<dbReference type="PANTHER" id="PTHR34222:SF99">
    <property type="entry name" value="PROTEIN, PUTATIVE-RELATED"/>
    <property type="match status" value="1"/>
</dbReference>
<dbReference type="EMBL" id="BAABME010004892">
    <property type="protein sequence ID" value="GAA0163914.1"/>
    <property type="molecule type" value="Genomic_DNA"/>
</dbReference>
<evidence type="ECO:0000313" key="2">
    <source>
        <dbReference type="Proteomes" id="UP001454036"/>
    </source>
</evidence>
<evidence type="ECO:0000313" key="1">
    <source>
        <dbReference type="EMBL" id="GAA0163914.1"/>
    </source>
</evidence>
<keyword evidence="2" id="KW-1185">Reference proteome</keyword>
<proteinExistence type="predicted"/>
<accession>A0AAV3QJI0</accession>
<organism evidence="1 2">
    <name type="scientific">Lithospermum erythrorhizon</name>
    <name type="common">Purple gromwell</name>
    <name type="synonym">Lithospermum officinale var. erythrorhizon</name>
    <dbReference type="NCBI Taxonomy" id="34254"/>
    <lineage>
        <taxon>Eukaryota</taxon>
        <taxon>Viridiplantae</taxon>
        <taxon>Streptophyta</taxon>
        <taxon>Embryophyta</taxon>
        <taxon>Tracheophyta</taxon>
        <taxon>Spermatophyta</taxon>
        <taxon>Magnoliopsida</taxon>
        <taxon>eudicotyledons</taxon>
        <taxon>Gunneridae</taxon>
        <taxon>Pentapetalae</taxon>
        <taxon>asterids</taxon>
        <taxon>lamiids</taxon>
        <taxon>Boraginales</taxon>
        <taxon>Boraginaceae</taxon>
        <taxon>Boraginoideae</taxon>
        <taxon>Lithospermeae</taxon>
        <taxon>Lithospermum</taxon>
    </lineage>
</organism>
<protein>
    <submittedName>
        <fullName evidence="1">Uncharacterized protein</fullName>
    </submittedName>
</protein>
<dbReference type="PANTHER" id="PTHR34222">
    <property type="entry name" value="GAG_PRE-INTEGRS DOMAIN-CONTAINING PROTEIN"/>
    <property type="match status" value="1"/>
</dbReference>
<comment type="caution">
    <text evidence="1">The sequence shown here is derived from an EMBL/GenBank/DDBJ whole genome shotgun (WGS) entry which is preliminary data.</text>
</comment>
<dbReference type="AlphaFoldDB" id="A0AAV3QJI0"/>